<evidence type="ECO:0000313" key="4">
    <source>
        <dbReference type="EMBL" id="REC57913.1"/>
    </source>
</evidence>
<sequence length="331" mass="34390">MTHDTDICIVGAGLSGLALAQALRAEGRDVTLLEARERAGGRVLSPGGHDLGPSWIWPHNRRMRALIERLGLRPFAQHAAGRLVFEDAGGTLRRDLEFATMGDALRVEGGLARITDALAAEVDDALRLGCPVDHLAEDAEGVTLTTPAGALRARHVVLALPPRLAAGLGVAGPDVPTWMAGHAKLVARYATPVWREAGLNGDAISHRGPLAEIHDASPADGQAGALFGFAQPGAARDPRFRAAAVAQLGRLFGPAAGAPEEVLVKDWSADPATATEADRTPPAGHPAYRPRPPAGRLIFAGSESAPEDGGFLEGALAAAEAARHHLRDAAA</sequence>
<accession>A0A3D9BWK6</accession>
<dbReference type="Gene3D" id="3.50.50.60">
    <property type="entry name" value="FAD/NAD(P)-binding domain"/>
    <property type="match status" value="2"/>
</dbReference>
<dbReference type="PANTHER" id="PTHR43563:SF1">
    <property type="entry name" value="AMINE OXIDASE [FLAVIN-CONTAINING] B"/>
    <property type="match status" value="1"/>
</dbReference>
<reference evidence="4 5" key="1">
    <citation type="journal article" date="2017" name="Int. J. Syst. Evol. Microbiol.">
        <title>Rhodosalinus sediminis gen. nov., sp. nov., isolated from marine saltern.</title>
        <authorList>
            <person name="Guo L.Y."/>
            <person name="Ling S.K."/>
            <person name="Li C.M."/>
            <person name="Chen G.J."/>
            <person name="Du Z.J."/>
        </authorList>
    </citation>
    <scope>NUCLEOTIDE SEQUENCE [LARGE SCALE GENOMIC DNA]</scope>
    <source>
        <strain evidence="4 5">WDN1C137</strain>
    </source>
</reference>
<evidence type="ECO:0000313" key="5">
    <source>
        <dbReference type="Proteomes" id="UP000257131"/>
    </source>
</evidence>
<dbReference type="Pfam" id="PF13450">
    <property type="entry name" value="NAD_binding_8"/>
    <property type="match status" value="1"/>
</dbReference>
<evidence type="ECO:0000259" key="3">
    <source>
        <dbReference type="Pfam" id="PF01593"/>
    </source>
</evidence>
<dbReference type="EMBL" id="QOHR01000004">
    <property type="protein sequence ID" value="REC57913.1"/>
    <property type="molecule type" value="Genomic_DNA"/>
</dbReference>
<proteinExistence type="inferred from homology"/>
<dbReference type="Pfam" id="PF01593">
    <property type="entry name" value="Amino_oxidase"/>
    <property type="match status" value="1"/>
</dbReference>
<dbReference type="SUPFAM" id="SSF51905">
    <property type="entry name" value="FAD/NAD(P)-binding domain"/>
    <property type="match status" value="1"/>
</dbReference>
<dbReference type="InterPro" id="IPR050703">
    <property type="entry name" value="Flavin_MAO"/>
</dbReference>
<evidence type="ECO:0000256" key="2">
    <source>
        <dbReference type="SAM" id="MobiDB-lite"/>
    </source>
</evidence>
<dbReference type="InterPro" id="IPR036188">
    <property type="entry name" value="FAD/NAD-bd_sf"/>
</dbReference>
<feature type="region of interest" description="Disordered" evidence="2">
    <location>
        <begin position="271"/>
        <end position="303"/>
    </location>
</feature>
<dbReference type="RefSeq" id="WP_115978750.1">
    <property type="nucleotide sequence ID" value="NZ_QOHR01000004.1"/>
</dbReference>
<keyword evidence="5" id="KW-1185">Reference proteome</keyword>
<name>A0A3D9BWK6_9RHOB</name>
<dbReference type="AlphaFoldDB" id="A0A3D9BWK6"/>
<dbReference type="PANTHER" id="PTHR43563">
    <property type="entry name" value="AMINE OXIDASE"/>
    <property type="match status" value="1"/>
</dbReference>
<dbReference type="OrthoDB" id="337830at2"/>
<gene>
    <name evidence="4" type="ORF">DRV84_04840</name>
</gene>
<evidence type="ECO:0000256" key="1">
    <source>
        <dbReference type="ARBA" id="ARBA00005995"/>
    </source>
</evidence>
<dbReference type="Proteomes" id="UP000257131">
    <property type="component" value="Unassembled WGS sequence"/>
</dbReference>
<dbReference type="SUPFAM" id="SSF54373">
    <property type="entry name" value="FAD-linked reductases, C-terminal domain"/>
    <property type="match status" value="1"/>
</dbReference>
<protein>
    <submittedName>
        <fullName evidence="4">FAD-dependent oxidoreductase</fullName>
    </submittedName>
</protein>
<comment type="similarity">
    <text evidence="1">Belongs to the flavin monoamine oxidase family.</text>
</comment>
<organism evidence="4 5">
    <name type="scientific">Rhodosalinus sediminis</name>
    <dbReference type="NCBI Taxonomy" id="1940533"/>
    <lineage>
        <taxon>Bacteria</taxon>
        <taxon>Pseudomonadati</taxon>
        <taxon>Pseudomonadota</taxon>
        <taxon>Alphaproteobacteria</taxon>
        <taxon>Rhodobacterales</taxon>
        <taxon>Paracoccaceae</taxon>
        <taxon>Rhodosalinus</taxon>
    </lineage>
</organism>
<comment type="caution">
    <text evidence="4">The sequence shown here is derived from an EMBL/GenBank/DDBJ whole genome shotgun (WGS) entry which is preliminary data.</text>
</comment>
<dbReference type="InterPro" id="IPR002937">
    <property type="entry name" value="Amino_oxidase"/>
</dbReference>
<dbReference type="GO" id="GO:0016491">
    <property type="term" value="F:oxidoreductase activity"/>
    <property type="evidence" value="ECO:0007669"/>
    <property type="project" value="InterPro"/>
</dbReference>
<feature type="domain" description="Amine oxidase" evidence="3">
    <location>
        <begin position="100"/>
        <end position="321"/>
    </location>
</feature>